<feature type="transmembrane region" description="Helical" evidence="1">
    <location>
        <begin position="31"/>
        <end position="53"/>
    </location>
</feature>
<dbReference type="HOGENOM" id="CLU_096069_0_1_10"/>
<evidence type="ECO:0008006" key="4">
    <source>
        <dbReference type="Google" id="ProtNLM"/>
    </source>
</evidence>
<dbReference type="Gene3D" id="1.25.40.10">
    <property type="entry name" value="Tetratricopeptide repeat domain"/>
    <property type="match status" value="1"/>
</dbReference>
<evidence type="ECO:0000313" key="2">
    <source>
        <dbReference type="EMBL" id="BAG83555.1"/>
    </source>
</evidence>
<dbReference type="eggNOG" id="COG0457">
    <property type="taxonomic scope" value="Bacteria"/>
</dbReference>
<dbReference type="STRING" id="511995.CFPG_292"/>
<dbReference type="OrthoDB" id="9808622at2"/>
<dbReference type="Pfam" id="PF13174">
    <property type="entry name" value="TPR_6"/>
    <property type="match status" value="1"/>
</dbReference>
<dbReference type="KEGG" id="aps:CFPG_292"/>
<accession>B6YQT3</accession>
<evidence type="ECO:0000313" key="3">
    <source>
        <dbReference type="Proteomes" id="UP000000723"/>
    </source>
</evidence>
<dbReference type="EMBL" id="AP010656">
    <property type="protein sequence ID" value="BAG83555.1"/>
    <property type="molecule type" value="Genomic_DNA"/>
</dbReference>
<reference evidence="3" key="1">
    <citation type="journal article" date="2008" name="Science">
        <title>Genome of an endosymbiont coupling N2 fixation to cellulolysis within RT protist cells in termite gut.</title>
        <authorList>
            <person name="Hongoh Y."/>
            <person name="Sharma V.K."/>
            <person name="Prakash T."/>
            <person name="Noda S."/>
            <person name="Toh H."/>
            <person name="Taylor T.D."/>
            <person name="Kudo T."/>
            <person name="Sakaki Y."/>
            <person name="Toyoda A."/>
            <person name="Hattori M."/>
            <person name="Ohkuma M."/>
        </authorList>
    </citation>
    <scope>NUCLEOTIDE SEQUENCE [LARGE SCALE GENOMIC DNA]</scope>
</reference>
<keyword evidence="1" id="KW-1133">Transmembrane helix</keyword>
<dbReference type="Proteomes" id="UP000000723">
    <property type="component" value="Chromosome"/>
</dbReference>
<sequence>MGKETETNNFFSTKKEVSDFFLKTGWFLGKYFKRIFIIMVVIIVIVVSSIIFYESYLISREKSAEIAFFSGQNYFSNQQWGIALNGDSTNYIGFLGIIEEFRGTKSANLAKAYAGICQYQLGNYKESLKILKSYSNKDQLFASQIIGAIGDCEVNLGNIKEGIVFFQKAAIKACSSSLSPIYLKKAAIAYESLKDYKSALEIYKTIKINYPQFLETNAIEKNIERAKAKL</sequence>
<keyword evidence="1" id="KW-0472">Membrane</keyword>
<gene>
    <name evidence="2" type="ordered locus">CFPG_292</name>
</gene>
<organism evidence="2 3">
    <name type="scientific">Azobacteroides pseudotrichonymphae genomovar. CFP2</name>
    <dbReference type="NCBI Taxonomy" id="511995"/>
    <lineage>
        <taxon>Bacteria</taxon>
        <taxon>Pseudomonadati</taxon>
        <taxon>Bacteroidota</taxon>
        <taxon>Bacteroidia</taxon>
        <taxon>Bacteroidales</taxon>
        <taxon>Candidatus Azobacteroides</taxon>
    </lineage>
</organism>
<keyword evidence="1" id="KW-0812">Transmembrane</keyword>
<dbReference type="InterPro" id="IPR019734">
    <property type="entry name" value="TPR_rpt"/>
</dbReference>
<dbReference type="AlphaFoldDB" id="B6YQT3"/>
<evidence type="ECO:0000256" key="1">
    <source>
        <dbReference type="SAM" id="Phobius"/>
    </source>
</evidence>
<dbReference type="RefSeq" id="WP_012573316.1">
    <property type="nucleotide sequence ID" value="NC_011565.1"/>
</dbReference>
<dbReference type="SUPFAM" id="SSF48452">
    <property type="entry name" value="TPR-like"/>
    <property type="match status" value="1"/>
</dbReference>
<protein>
    <recommendedName>
        <fullName evidence="4">Tetratricopeptide repeat protein</fullName>
    </recommendedName>
</protein>
<keyword evidence="3" id="KW-1185">Reference proteome</keyword>
<name>B6YQT3_AZOPC</name>
<dbReference type="InterPro" id="IPR011990">
    <property type="entry name" value="TPR-like_helical_dom_sf"/>
</dbReference>
<proteinExistence type="predicted"/>